<comment type="caution">
    <text evidence="4">The sequence shown here is derived from an EMBL/GenBank/DDBJ whole genome shotgun (WGS) entry which is preliminary data.</text>
</comment>
<dbReference type="Pfam" id="PF00300">
    <property type="entry name" value="His_Phos_1"/>
    <property type="match status" value="1"/>
</dbReference>
<feature type="binding site" evidence="2">
    <location>
        <begin position="26"/>
        <end position="33"/>
    </location>
    <ligand>
        <name>substrate</name>
    </ligand>
</feature>
<dbReference type="Proteomes" id="UP000216107">
    <property type="component" value="Unassembled WGS sequence"/>
</dbReference>
<dbReference type="PROSITE" id="PS00175">
    <property type="entry name" value="PG_MUTASE"/>
    <property type="match status" value="1"/>
</dbReference>
<dbReference type="Gene3D" id="3.40.50.1240">
    <property type="entry name" value="Phosphoglycerate mutase-like"/>
    <property type="match status" value="1"/>
</dbReference>
<evidence type="ECO:0000313" key="3">
    <source>
        <dbReference type="EMBL" id="KAF7599167.1"/>
    </source>
</evidence>
<dbReference type="InterPro" id="IPR029033">
    <property type="entry name" value="His_PPase_superfam"/>
</dbReference>
<gene>
    <name evidence="3" type="ORF">BGI27_09300</name>
    <name evidence="4" type="ORF">CGU29_08455</name>
</gene>
<evidence type="ECO:0000256" key="2">
    <source>
        <dbReference type="PIRSR" id="PIRSR613078-2"/>
    </source>
</evidence>
<dbReference type="SMART" id="SM00855">
    <property type="entry name" value="PGAM"/>
    <property type="match status" value="1"/>
</dbReference>
<reference evidence="4 5" key="2">
    <citation type="submission" date="2017-07" db="EMBL/GenBank/DDBJ databases">
        <title>Candidatus Dactylopiibacterium carminicum, a nitrogen-fixing symbiont of the cochineal insect Dactylopius coccus and Dactylopius opuntiae (Hemiptera: Coccoidea: Dactylopiidae).</title>
        <authorList>
            <person name="Vera A."/>
        </authorList>
    </citation>
    <scope>NUCLEOTIDE SEQUENCE [LARGE SCALE GENOMIC DNA]</scope>
    <source>
        <strain evidence="4 5">NFDCM</strain>
    </source>
</reference>
<evidence type="ECO:0000256" key="1">
    <source>
        <dbReference type="PIRSR" id="PIRSR613078-1"/>
    </source>
</evidence>
<feature type="active site" description="Proton donor/acceptor" evidence="1">
    <location>
        <position position="100"/>
    </location>
</feature>
<feature type="binding site" evidence="2">
    <location>
        <position position="76"/>
    </location>
    <ligand>
        <name>substrate</name>
    </ligand>
</feature>
<protein>
    <submittedName>
        <fullName evidence="4">Histidine phosphatase family protein</fullName>
    </submittedName>
</protein>
<dbReference type="EMBL" id="NMRN01000020">
    <property type="protein sequence ID" value="PAS93261.1"/>
    <property type="molecule type" value="Genomic_DNA"/>
</dbReference>
<keyword evidence="6" id="KW-1185">Reference proteome</keyword>
<organism evidence="4 5">
    <name type="scientific">Candidatus Dactylopiibacterium carminicum</name>
    <dbReference type="NCBI Taxonomy" id="857335"/>
    <lineage>
        <taxon>Bacteria</taxon>
        <taxon>Pseudomonadati</taxon>
        <taxon>Pseudomonadota</taxon>
        <taxon>Betaproteobacteria</taxon>
        <taxon>Rhodocyclales</taxon>
        <taxon>Rhodocyclaceae</taxon>
        <taxon>Candidatus Dactylopiibacterium</taxon>
    </lineage>
</organism>
<accession>A0A272ET18</accession>
<dbReference type="PANTHER" id="PTHR48100">
    <property type="entry name" value="BROAD-SPECIFICITY PHOSPHATASE YOR283W-RELATED"/>
    <property type="match status" value="1"/>
</dbReference>
<dbReference type="PANTHER" id="PTHR48100:SF44">
    <property type="entry name" value="PHOSPHATASE C1620.13-RELATED"/>
    <property type="match status" value="1"/>
</dbReference>
<dbReference type="AlphaFoldDB" id="A0A272ET18"/>
<dbReference type="InterPro" id="IPR050275">
    <property type="entry name" value="PGM_Phosphatase"/>
</dbReference>
<dbReference type="EMBL" id="MDUX01000026">
    <property type="protein sequence ID" value="KAF7599167.1"/>
    <property type="molecule type" value="Genomic_DNA"/>
</dbReference>
<dbReference type="OrthoDB" id="9781415at2"/>
<dbReference type="GO" id="GO:0016791">
    <property type="term" value="F:phosphatase activity"/>
    <property type="evidence" value="ECO:0007669"/>
    <property type="project" value="TreeGrafter"/>
</dbReference>
<dbReference type="CDD" id="cd07067">
    <property type="entry name" value="HP_PGM_like"/>
    <property type="match status" value="1"/>
</dbReference>
<proteinExistence type="predicted"/>
<dbReference type="InterPro" id="IPR001345">
    <property type="entry name" value="PG/BPGM_mutase_AS"/>
</dbReference>
<evidence type="ECO:0000313" key="4">
    <source>
        <dbReference type="EMBL" id="PAS93261.1"/>
    </source>
</evidence>
<reference evidence="3 6" key="1">
    <citation type="submission" date="2016-08" db="EMBL/GenBank/DDBJ databases">
        <title>Candidatus Dactylopiibacterium carminicum genome sequence.</title>
        <authorList>
            <person name="Ramirez-Puebla S.T."/>
            <person name="Ormeno-Orrillo E."/>
            <person name="Vera-Ponce De Leon A."/>
            <person name="Luis L."/>
            <person name="Sanchez-Flores A."/>
            <person name="Monica R."/>
            <person name="Martinez-Romero E."/>
        </authorList>
    </citation>
    <scope>NUCLEOTIDE SEQUENCE [LARGE SCALE GENOMIC DNA]</scope>
    <source>
        <strain evidence="3">END1</strain>
    </source>
</reference>
<name>A0A272ET18_9RHOO</name>
<feature type="active site" description="Tele-phosphohistidine intermediate" evidence="1">
    <location>
        <position position="27"/>
    </location>
</feature>
<evidence type="ECO:0000313" key="6">
    <source>
        <dbReference type="Proteomes" id="UP000623509"/>
    </source>
</evidence>
<dbReference type="SUPFAM" id="SSF53254">
    <property type="entry name" value="Phosphoglycerate mutase-like"/>
    <property type="match status" value="1"/>
</dbReference>
<dbReference type="Proteomes" id="UP000623509">
    <property type="component" value="Unassembled WGS sequence"/>
</dbReference>
<sequence>MGLPLESSLFPTQSPPMSQTRICLVRHGETPWNAERRLQGHENIPLNATGRQQAEAAAQALRQWQFDAIVSSDLDRAHETASIIASRQSAAVRFDPRLRERHFGLMQGLTRDEAEQRHPGLYALLRNLEPDSVPAGGGESLLVFHARVREALETLARMHVGQTLLVVSHGGCLDAIYRMVTGIPLSKPRDFPLGNATLNWIEHEAGRWQLLSWDERSHLRGSRDEITL</sequence>
<dbReference type="InterPro" id="IPR013078">
    <property type="entry name" value="His_Pase_superF_clade-1"/>
</dbReference>
<evidence type="ECO:0000313" key="5">
    <source>
        <dbReference type="Proteomes" id="UP000216107"/>
    </source>
</evidence>
<dbReference type="GO" id="GO:0005829">
    <property type="term" value="C:cytosol"/>
    <property type="evidence" value="ECO:0007669"/>
    <property type="project" value="TreeGrafter"/>
</dbReference>